<accession>A0A914AD17</accession>
<keyword evidence="13" id="KW-0539">Nucleus</keyword>
<dbReference type="InterPro" id="IPR003349">
    <property type="entry name" value="JmjN"/>
</dbReference>
<evidence type="ECO:0000256" key="11">
    <source>
        <dbReference type="ARBA" id="ARBA00023002"/>
    </source>
</evidence>
<feature type="region of interest" description="Disordered" evidence="17">
    <location>
        <begin position="1727"/>
        <end position="1759"/>
    </location>
</feature>
<dbReference type="FunFam" id="1.10.150.60:FF:000016">
    <property type="entry name" value="Putative Lysine-specific demethylase 5B"/>
    <property type="match status" value="1"/>
</dbReference>
<dbReference type="SUPFAM" id="SSF57903">
    <property type="entry name" value="FYVE/PHD zinc finger"/>
    <property type="match status" value="3"/>
</dbReference>
<evidence type="ECO:0000256" key="15">
    <source>
        <dbReference type="PROSITE-ProRule" id="PRU00146"/>
    </source>
</evidence>
<evidence type="ECO:0000256" key="5">
    <source>
        <dbReference type="ARBA" id="ARBA00022723"/>
    </source>
</evidence>
<dbReference type="Pfam" id="PF01388">
    <property type="entry name" value="ARID"/>
    <property type="match status" value="1"/>
</dbReference>
<dbReference type="Gene3D" id="3.30.40.10">
    <property type="entry name" value="Zinc/RING finger domain, C3HC4 (zinc finger)"/>
    <property type="match status" value="2"/>
</dbReference>
<feature type="domain" description="JmjC" evidence="21">
    <location>
        <begin position="453"/>
        <end position="619"/>
    </location>
</feature>
<keyword evidence="12" id="KW-0408">Iron</keyword>
<dbReference type="PROSITE" id="PS51183">
    <property type="entry name" value="JMJN"/>
    <property type="match status" value="1"/>
</dbReference>
<evidence type="ECO:0000256" key="1">
    <source>
        <dbReference type="ARBA" id="ARBA00001954"/>
    </source>
</evidence>
<dbReference type="OrthoDB" id="1678912at2759"/>
<dbReference type="PANTHER" id="PTHR10694:SF33">
    <property type="entry name" value="LYSINE-SPECIFIC DEMETHYLASE 5"/>
    <property type="match status" value="1"/>
</dbReference>
<sequence length="2031" mass="229136">MLEQEPFVPPPEAPVFEPTEEEFADPLGYIAKIRPIAEKSGICKIRPPSDWQPPFAVDVDMFKFTPRIQRLNELEAKTRIKLNFLDQIAKYWELQGCRLRIPNCYGKSLDLFNLFRVVHEEGGFETCVRERKWSKVAGTMGFASKAVGSQLMKHYERILWPYDIFQAGATLDTPVILPEGDSKDKDYVPHGIVSRQAVKPSGGGCYSRRVKRQAPEDPLNIDFSNNPELKKLQLYGPGPKFQGLGLVAGGEKKPEGTVKEEEATTKPENTKESDSKHRRSSPRKHEEKPAGTSMTMRDRSNVLSASFIENYMCRGCGRGDAEECLLLCDGCDDSFHTFCLIPPLFEVPKGDWRCPKCLVQECNKPTECFGFETAYKQYTLQSFGEMADQFKRDYFSMPVHMVPPETIEKEFWRLVTAIDEDVKVAYGADIHSLDLGSAFPNKKSKVVGEEDMEYVNSGWNLNNLPVLDGSVLSHINADISGMKVPWMYVGMCFASFCWHNEDHWSYSINYMHWGEPKTWYGVPGKSADHFEQVMKEQAPELFEAQPDLLQQLVTILSPTILMKNNVPLVRTNQCAGEFVVTFPRAYHAGFNQGYNFAEAVNFCPTDWLPNGRSCIEHYRKLRRFCVFSHEELVCKMAADPDSLDLNLAAAVHKEMLVMVEQEKRLRKKLLERGTTEAEREAFELLPDDERQCDHCKTTCFLSAVTCPCTPNKLVCIHHTENLCLCHPSKHCLRYRYTLDELPAMLHRLKVRAESFDNWANKVKNALNASQDNKLDVTQLKQMIVEADEKHFPDNELLQQLVSAVTEAERCATIATQLVSKKHRTRQRQHGDSKYVTRLTLEELKDFMEQVQGLPCEIREVELVQDLLAKVGSFQTEAQDALCDTIPDSDKLKRLIEVGKGIDIELPEIPKLKQELSQARWLDEVRATLQIPNSVTLDTLRKLIDSGVSLVPHPAVEKAMAELQELLTVSERWEEKAKICLQTKPCRAMATLETIVNEARNIPAFLPYTALLSEALKKAKEWTRKIEEIQNGEHFPYLDLLESMVMSGRPVPVRLEQLPQVESQVSAARAWRERTARTFLKKNSPYSLVEVLSPRRDIGIYQSTKARRKKQKDLERLREMEKEYAVEVNTDEIRDPAAFVAGYKDNEAREIELMRLLRDKNRRKQQMEEEGTEQGKYCICRKGVGGFMLQCELCKDWFHNTCVPLPKPNANKSKFLTPVVSGASSSIQQPQARDMKFLCPMCLRSRRPRLETILSLLVSLQKLPVRLPEGEALQCLTERGMSWQDRARQALATEELASALAKLSALSQRMVEQAAKEKTEQIMSSEVKRAAGNPEQQEYRQSISQSPANRELSTDVHAASILHGMSPVPTHPQPDAHPQAENDTPFPDENNTTPLAMDTEARQPPHMIGLEKTIQDSSAEQEDTYPPPDVSDSDLSPTDQLPDTEHAYSAVTSSEHAYSAAPKAKQEPVQQRKHSRKSAVIPRPVESPVLELSPMVKAQLEDLMMEGDLLEVSLDETQHIWRILQACQPVREERFMELFVQQLKEESITEKILMRPKIIDKEKKKLKRKRENEGMSEDTETFRAAMMEEAHKLEKRMKKRKKQEKDGRGIKKEQLGLADKIKKEGKENKMKEENKKMKKKKAVKDEKEKGKKLETEPFVNVDGDEDDEQCSAKHCLQPTGDDISWVQCDKCEKWYHLLCIGMTQEPADDEEFICRPCIKRQRQSVAAKARHAAQRAAEARRSSGSTTPTPPSKPLDIKIKMEPNCLEDTTGTPMEETVPDIKPIIADMCDSSTEKTETQSLKDSSSSETPMSCTDQKSGGEPVTETSEDTKSVVAQVDTPSDMDKQVSQKVMTSEETGDTVAMDTTEEIISVVSTPVANSPIAAAASEEPMEIQFPDTKKSDSVDSVVAEEIPLELNTGTSPEKPLTTSHPALSSESSVDTSVETPMPPSQEAPSDSQSPLTSTPPTAPAEPSTTADEPSVTHQEPTPQTHSDAAQPCDTQHDSTSTQVQAESSSTQETLTETFESNMTESS</sequence>
<dbReference type="InterPro" id="IPR019786">
    <property type="entry name" value="Zinc_finger_PHD-type_CS"/>
</dbReference>
<evidence type="ECO:0000256" key="9">
    <source>
        <dbReference type="ARBA" id="ARBA00022853"/>
    </source>
</evidence>
<dbReference type="InterPro" id="IPR003347">
    <property type="entry name" value="JmjC_dom"/>
</dbReference>
<evidence type="ECO:0000256" key="17">
    <source>
        <dbReference type="SAM" id="MobiDB-lite"/>
    </source>
</evidence>
<dbReference type="GO" id="GO:0005634">
    <property type="term" value="C:nucleus"/>
    <property type="evidence" value="ECO:0007669"/>
    <property type="project" value="UniProtKB-SubCell"/>
</dbReference>
<dbReference type="FunFam" id="2.60.120.650:FF:000001">
    <property type="entry name" value="Putative lysine-specific demethylase 5b"/>
    <property type="match status" value="1"/>
</dbReference>
<dbReference type="GO" id="GO:0000785">
    <property type="term" value="C:chromatin"/>
    <property type="evidence" value="ECO:0007669"/>
    <property type="project" value="TreeGrafter"/>
</dbReference>
<dbReference type="CDD" id="cd15610">
    <property type="entry name" value="PHD3_KDM5A_like"/>
    <property type="match status" value="1"/>
</dbReference>
<dbReference type="SMART" id="SM01014">
    <property type="entry name" value="ARID"/>
    <property type="match status" value="1"/>
</dbReference>
<dbReference type="Pfam" id="PF02373">
    <property type="entry name" value="JmjC"/>
    <property type="match status" value="1"/>
</dbReference>
<dbReference type="GeneID" id="119732260"/>
<dbReference type="GO" id="GO:0008270">
    <property type="term" value="F:zinc ion binding"/>
    <property type="evidence" value="ECO:0007669"/>
    <property type="project" value="UniProtKB-KW"/>
</dbReference>
<evidence type="ECO:0000256" key="13">
    <source>
        <dbReference type="ARBA" id="ARBA00023242"/>
    </source>
</evidence>
<dbReference type="GO" id="GO:0003677">
    <property type="term" value="F:DNA binding"/>
    <property type="evidence" value="ECO:0007669"/>
    <property type="project" value="InterPro"/>
</dbReference>
<dbReference type="PROSITE" id="PS51011">
    <property type="entry name" value="ARID"/>
    <property type="match status" value="1"/>
</dbReference>
<keyword evidence="6" id="KW-0677">Repeat</keyword>
<name>A0A914AD17_PATMI</name>
<dbReference type="SMART" id="SM00501">
    <property type="entry name" value="BRIGHT"/>
    <property type="match status" value="1"/>
</dbReference>
<keyword evidence="5" id="KW-0479">Metal-binding</keyword>
<dbReference type="Gene3D" id="2.60.120.650">
    <property type="entry name" value="Cupin"/>
    <property type="match status" value="1"/>
</dbReference>
<dbReference type="PANTHER" id="PTHR10694">
    <property type="entry name" value="LYSINE-SPECIFIC DEMETHYLASE"/>
    <property type="match status" value="1"/>
</dbReference>
<dbReference type="Pfam" id="PF00628">
    <property type="entry name" value="PHD"/>
    <property type="match status" value="3"/>
</dbReference>
<dbReference type="InterPro" id="IPR047970">
    <property type="entry name" value="KDM5A_PHD2"/>
</dbReference>
<evidence type="ECO:0000259" key="18">
    <source>
        <dbReference type="PROSITE" id="PS50016"/>
    </source>
</evidence>
<evidence type="ECO:0000313" key="22">
    <source>
        <dbReference type="EnsemblMetazoa" id="XP_038061638.1"/>
    </source>
</evidence>
<dbReference type="Pfam" id="PF08429">
    <property type="entry name" value="PLU-1"/>
    <property type="match status" value="1"/>
</dbReference>
<dbReference type="Pfam" id="PF21323">
    <property type="entry name" value="KDM5_C-hel"/>
    <property type="match status" value="1"/>
</dbReference>
<evidence type="ECO:0000256" key="4">
    <source>
        <dbReference type="ARBA" id="ARBA00012902"/>
    </source>
</evidence>
<evidence type="ECO:0000256" key="16">
    <source>
        <dbReference type="SAM" id="Coils"/>
    </source>
</evidence>
<evidence type="ECO:0000313" key="23">
    <source>
        <dbReference type="Proteomes" id="UP000887568"/>
    </source>
</evidence>
<keyword evidence="11" id="KW-0560">Oxidoreductase</keyword>
<dbReference type="InterPro" id="IPR019787">
    <property type="entry name" value="Znf_PHD-finger"/>
</dbReference>
<evidence type="ECO:0000256" key="6">
    <source>
        <dbReference type="ARBA" id="ARBA00022737"/>
    </source>
</evidence>
<keyword evidence="9" id="KW-0156">Chromatin regulator</keyword>
<dbReference type="InterPro" id="IPR011011">
    <property type="entry name" value="Znf_FYVE_PHD"/>
</dbReference>
<dbReference type="Gene3D" id="1.10.150.60">
    <property type="entry name" value="ARID DNA-binding domain"/>
    <property type="match status" value="1"/>
</dbReference>
<dbReference type="InterPro" id="IPR036431">
    <property type="entry name" value="ARID_dom_sf"/>
</dbReference>
<dbReference type="RefSeq" id="XP_038061638.1">
    <property type="nucleotide sequence ID" value="XM_038205710.1"/>
</dbReference>
<dbReference type="CDD" id="cd15606">
    <property type="entry name" value="PHD2_KDM5A"/>
    <property type="match status" value="1"/>
</dbReference>
<dbReference type="Proteomes" id="UP000887568">
    <property type="component" value="Unplaced"/>
</dbReference>
<dbReference type="InterPro" id="IPR004198">
    <property type="entry name" value="Znf_C5HC2"/>
</dbReference>
<dbReference type="PROSITE" id="PS01359">
    <property type="entry name" value="ZF_PHD_1"/>
    <property type="match status" value="2"/>
</dbReference>
<dbReference type="EnsemblMetazoa" id="XM_038205710.1">
    <property type="protein sequence ID" value="XP_038061638.1"/>
    <property type="gene ID" value="LOC119732260"/>
</dbReference>
<evidence type="ECO:0000256" key="14">
    <source>
        <dbReference type="ARBA" id="ARBA00048734"/>
    </source>
</evidence>
<feature type="region of interest" description="Disordered" evidence="17">
    <location>
        <begin position="1594"/>
        <end position="1650"/>
    </location>
</feature>
<keyword evidence="16" id="KW-0175">Coiled coil</keyword>
<evidence type="ECO:0000259" key="20">
    <source>
        <dbReference type="PROSITE" id="PS51183"/>
    </source>
</evidence>
<dbReference type="OMA" id="GFDQVCK"/>
<feature type="domain" description="ARID" evidence="19">
    <location>
        <begin position="78"/>
        <end position="167"/>
    </location>
</feature>
<feature type="coiled-coil region" evidence="16">
    <location>
        <begin position="1102"/>
        <end position="1169"/>
    </location>
</feature>
<dbReference type="SMART" id="SM00558">
    <property type="entry name" value="JmjC"/>
    <property type="match status" value="1"/>
</dbReference>
<keyword evidence="7 15" id="KW-0863">Zinc-finger</keyword>
<dbReference type="InterPro" id="IPR001965">
    <property type="entry name" value="Znf_PHD"/>
</dbReference>
<feature type="domain" description="PHD-type" evidence="18">
    <location>
        <begin position="310"/>
        <end position="360"/>
    </location>
</feature>
<keyword evidence="23" id="KW-1185">Reference proteome</keyword>
<feature type="compositionally biased region" description="Polar residues" evidence="17">
    <location>
        <begin position="1797"/>
        <end position="1816"/>
    </location>
</feature>
<evidence type="ECO:0000256" key="2">
    <source>
        <dbReference type="ARBA" id="ARBA00004123"/>
    </source>
</evidence>
<comment type="catalytic activity">
    <reaction evidence="14">
        <text>N(6),N(6),N(6)-trimethyl-L-lysyl(4)-[histone H3] + 3 2-oxoglutarate + 3 O2 = L-lysyl(4)-[histone H3] + 3 formaldehyde + 3 succinate + 3 CO2</text>
        <dbReference type="Rhea" id="RHEA:60208"/>
        <dbReference type="Rhea" id="RHEA-COMP:15537"/>
        <dbReference type="Rhea" id="RHEA-COMP:15547"/>
        <dbReference type="ChEBI" id="CHEBI:15379"/>
        <dbReference type="ChEBI" id="CHEBI:16526"/>
        <dbReference type="ChEBI" id="CHEBI:16810"/>
        <dbReference type="ChEBI" id="CHEBI:16842"/>
        <dbReference type="ChEBI" id="CHEBI:29969"/>
        <dbReference type="ChEBI" id="CHEBI:30031"/>
        <dbReference type="ChEBI" id="CHEBI:61961"/>
        <dbReference type="EC" id="1.14.11.67"/>
    </reaction>
</comment>
<keyword evidence="10" id="KW-0223">Dioxygenase</keyword>
<evidence type="ECO:0000259" key="19">
    <source>
        <dbReference type="PROSITE" id="PS51011"/>
    </source>
</evidence>
<dbReference type="PROSITE" id="PS51184">
    <property type="entry name" value="JMJC"/>
    <property type="match status" value="1"/>
</dbReference>
<dbReference type="CDD" id="cd15605">
    <property type="entry name" value="PHD1_Lid_like"/>
    <property type="match status" value="1"/>
</dbReference>
<feature type="compositionally biased region" description="Polar residues" evidence="17">
    <location>
        <begin position="1333"/>
        <end position="1347"/>
    </location>
</feature>
<evidence type="ECO:0000256" key="3">
    <source>
        <dbReference type="ARBA" id="ARBA00006801"/>
    </source>
</evidence>
<feature type="region of interest" description="Disordered" evidence="17">
    <location>
        <begin position="1788"/>
        <end position="1862"/>
    </location>
</feature>
<proteinExistence type="inferred from homology"/>
<feature type="compositionally biased region" description="Low complexity" evidence="17">
    <location>
        <begin position="2011"/>
        <end position="2025"/>
    </location>
</feature>
<feature type="domain" description="PHD-type" evidence="18">
    <location>
        <begin position="1666"/>
        <end position="1719"/>
    </location>
</feature>
<feature type="domain" description="JmjN" evidence="20">
    <location>
        <begin position="13"/>
        <end position="54"/>
    </location>
</feature>
<dbReference type="CDD" id="cd16864">
    <property type="entry name" value="ARID_JARID"/>
    <property type="match status" value="1"/>
</dbReference>
<protein>
    <recommendedName>
        <fullName evidence="4">[histone H3]-trimethyl-L-lysine(4) demethylase</fullName>
        <ecNumber evidence="4">1.14.11.67</ecNumber>
    </recommendedName>
</protein>
<dbReference type="PROSITE" id="PS50016">
    <property type="entry name" value="ZF_PHD_2"/>
    <property type="match status" value="3"/>
</dbReference>
<feature type="region of interest" description="Disordered" evidence="17">
    <location>
        <begin position="1884"/>
        <end position="2031"/>
    </location>
</feature>
<feature type="region of interest" description="Disordered" evidence="17">
    <location>
        <begin position="245"/>
        <end position="298"/>
    </location>
</feature>
<evidence type="ECO:0000259" key="21">
    <source>
        <dbReference type="PROSITE" id="PS51184"/>
    </source>
</evidence>
<feature type="region of interest" description="Disordered" evidence="17">
    <location>
        <begin position="1414"/>
        <end position="1480"/>
    </location>
</feature>
<dbReference type="InterPro" id="IPR048615">
    <property type="entry name" value="KDM5_C-hel"/>
</dbReference>
<feature type="compositionally biased region" description="Low complexity" evidence="17">
    <location>
        <begin position="1933"/>
        <end position="1944"/>
    </location>
</feature>
<dbReference type="Pfam" id="PF02375">
    <property type="entry name" value="JmjN"/>
    <property type="match status" value="1"/>
</dbReference>
<feature type="region of interest" description="Disordered" evidence="17">
    <location>
        <begin position="1363"/>
        <end position="1396"/>
    </location>
</feature>
<feature type="domain" description="PHD-type" evidence="18">
    <location>
        <begin position="1174"/>
        <end position="1244"/>
    </location>
</feature>
<dbReference type="Pfam" id="PF02928">
    <property type="entry name" value="zf-C5HC2"/>
    <property type="match status" value="1"/>
</dbReference>
<evidence type="ECO:0000256" key="12">
    <source>
        <dbReference type="ARBA" id="ARBA00023004"/>
    </source>
</evidence>
<dbReference type="InterPro" id="IPR001606">
    <property type="entry name" value="ARID_dom"/>
</dbReference>
<feature type="compositionally biased region" description="Basic and acidic residues" evidence="17">
    <location>
        <begin position="250"/>
        <end position="275"/>
    </location>
</feature>
<feature type="compositionally biased region" description="Polar residues" evidence="17">
    <location>
        <begin position="1980"/>
        <end position="1992"/>
    </location>
</feature>
<feature type="compositionally biased region" description="Polar residues" evidence="17">
    <location>
        <begin position="1916"/>
        <end position="1931"/>
    </location>
</feature>
<comment type="subcellular location">
    <subcellularLocation>
        <location evidence="2">Nucleus</location>
    </subcellularLocation>
</comment>
<feature type="compositionally biased region" description="Basic and acidic residues" evidence="17">
    <location>
        <begin position="1602"/>
        <end position="1634"/>
    </location>
</feature>
<evidence type="ECO:0000256" key="7">
    <source>
        <dbReference type="ARBA" id="ARBA00022771"/>
    </source>
</evidence>
<comment type="similarity">
    <text evidence="3">Belongs to the JARID1 histone demethylase family.</text>
</comment>
<keyword evidence="8" id="KW-0862">Zinc</keyword>
<dbReference type="SUPFAM" id="SSF51197">
    <property type="entry name" value="Clavaminate synthase-like"/>
    <property type="match status" value="1"/>
</dbReference>
<dbReference type="SMART" id="SM00249">
    <property type="entry name" value="PHD"/>
    <property type="match status" value="3"/>
</dbReference>
<feature type="compositionally biased region" description="Low complexity" evidence="17">
    <location>
        <begin position="1953"/>
        <end position="1978"/>
    </location>
</feature>
<comment type="cofactor">
    <cofactor evidence="1">
        <name>Fe(2+)</name>
        <dbReference type="ChEBI" id="CHEBI:29033"/>
    </cofactor>
</comment>
<dbReference type="GO" id="GO:0006355">
    <property type="term" value="P:regulation of DNA-templated transcription"/>
    <property type="evidence" value="ECO:0007669"/>
    <property type="project" value="TreeGrafter"/>
</dbReference>
<dbReference type="GO" id="GO:0034647">
    <property type="term" value="F:histone H3K4me/H3K4me2/H3K4me3 demethylase activity"/>
    <property type="evidence" value="ECO:0007669"/>
    <property type="project" value="UniProtKB-EC"/>
</dbReference>
<organism evidence="22 23">
    <name type="scientific">Patiria miniata</name>
    <name type="common">Bat star</name>
    <name type="synonym">Asterina miniata</name>
    <dbReference type="NCBI Taxonomy" id="46514"/>
    <lineage>
        <taxon>Eukaryota</taxon>
        <taxon>Metazoa</taxon>
        <taxon>Echinodermata</taxon>
        <taxon>Eleutherozoa</taxon>
        <taxon>Asterozoa</taxon>
        <taxon>Asteroidea</taxon>
        <taxon>Valvatacea</taxon>
        <taxon>Valvatida</taxon>
        <taxon>Asterinidae</taxon>
        <taxon>Patiria</taxon>
    </lineage>
</organism>
<reference evidence="22" key="1">
    <citation type="submission" date="2022-11" db="UniProtKB">
        <authorList>
            <consortium name="EnsemblMetazoa"/>
        </authorList>
    </citation>
    <scope>IDENTIFICATION</scope>
</reference>
<dbReference type="CTD" id="5927"/>
<evidence type="ECO:0000256" key="8">
    <source>
        <dbReference type="ARBA" id="ARBA00022833"/>
    </source>
</evidence>
<evidence type="ECO:0000256" key="10">
    <source>
        <dbReference type="ARBA" id="ARBA00022964"/>
    </source>
</evidence>
<dbReference type="SMART" id="SM00545">
    <property type="entry name" value="JmjN"/>
    <property type="match status" value="1"/>
</dbReference>
<dbReference type="SUPFAM" id="SSF46774">
    <property type="entry name" value="ARID-like"/>
    <property type="match status" value="1"/>
</dbReference>
<feature type="region of interest" description="Disordered" evidence="17">
    <location>
        <begin position="1316"/>
        <end position="1351"/>
    </location>
</feature>
<dbReference type="InterPro" id="IPR013083">
    <property type="entry name" value="Znf_RING/FYVE/PHD"/>
</dbReference>
<dbReference type="InterPro" id="IPR013637">
    <property type="entry name" value="Lys_sp_deMease-like_dom"/>
</dbReference>
<dbReference type="EC" id="1.14.11.67" evidence="4"/>